<dbReference type="PIRSF" id="PIRSF028754">
    <property type="entry name" value="UCP028754"/>
    <property type="match status" value="1"/>
</dbReference>
<dbReference type="EMBL" id="WBKB01000002">
    <property type="protein sequence ID" value="KAB1644178.1"/>
    <property type="molecule type" value="Genomic_DNA"/>
</dbReference>
<dbReference type="RefSeq" id="WP_158051681.1">
    <property type="nucleotide sequence ID" value="NZ_WBKB01000002.1"/>
</dbReference>
<accession>A0A7J5BD83</accession>
<gene>
    <name evidence="1" type="ORF">F8O05_05225</name>
</gene>
<comment type="caution">
    <text evidence="1">The sequence shown here is derived from an EMBL/GenBank/DDBJ whole genome shotgun (WGS) entry which is preliminary data.</text>
</comment>
<protein>
    <submittedName>
        <fullName evidence="1">PAC2 family protein</fullName>
    </submittedName>
</protein>
<evidence type="ECO:0000313" key="2">
    <source>
        <dbReference type="Proteomes" id="UP000433493"/>
    </source>
</evidence>
<dbReference type="Gene3D" id="3.40.50.10900">
    <property type="entry name" value="PAC-like subunit"/>
    <property type="match status" value="1"/>
</dbReference>
<dbReference type="InterPro" id="IPR038389">
    <property type="entry name" value="PSMG2_sf"/>
</dbReference>
<dbReference type="Pfam" id="PF09754">
    <property type="entry name" value="PAC2"/>
    <property type="match status" value="1"/>
</dbReference>
<name>A0A7J5BD83_9MICO</name>
<dbReference type="AlphaFoldDB" id="A0A7J5BD83"/>
<dbReference type="Proteomes" id="UP000433493">
    <property type="component" value="Unassembled WGS sequence"/>
</dbReference>
<evidence type="ECO:0000313" key="1">
    <source>
        <dbReference type="EMBL" id="KAB1644178.1"/>
    </source>
</evidence>
<organism evidence="1 2">
    <name type="scientific">Gulosibacter chungangensis</name>
    <dbReference type="NCBI Taxonomy" id="979746"/>
    <lineage>
        <taxon>Bacteria</taxon>
        <taxon>Bacillati</taxon>
        <taxon>Actinomycetota</taxon>
        <taxon>Actinomycetes</taxon>
        <taxon>Micrococcales</taxon>
        <taxon>Microbacteriaceae</taxon>
        <taxon>Gulosibacter</taxon>
    </lineage>
</organism>
<dbReference type="Gene3D" id="1.10.287.100">
    <property type="match status" value="1"/>
</dbReference>
<reference evidence="1 2" key="1">
    <citation type="submission" date="2019-09" db="EMBL/GenBank/DDBJ databases">
        <title>Phylogeny of genus Pseudoclavibacter and closely related genus.</title>
        <authorList>
            <person name="Li Y."/>
        </authorList>
    </citation>
    <scope>NUCLEOTIDE SEQUENCE [LARGE SCALE GENOMIC DNA]</scope>
    <source>
        <strain evidence="1 2">KCTC 13959</strain>
    </source>
</reference>
<dbReference type="InterPro" id="IPR008492">
    <property type="entry name" value="Rv2714-like"/>
</dbReference>
<dbReference type="OrthoDB" id="3733464at2"/>
<sequence>MGAQGAIFRPDSAWADVPAGLPLVVLLTGYRDSGATVRQTMETMIEHGQAEVVATFSPDALLDYRARRPIVTIDGSEVRGYRIPRLDLRMLRDSIGQKYLLLSGYEPDFRWEEFTKIVMALVSHFAVSTTTWAHAIPMPVPHTRPLRLTATGNRQDIVEQLSVWKARVEAPAHALHLLEHELMEADDPVASLVVLVPHYLADGVVPAGPLKLLEALGTATGLLIPTEDLRERDRVFRAEVDEQIAGNEEVQRLISLLENQHDGFLKGTPQENPFADADGELPTADDIAAELERYLSARRDRDHDQDQDS</sequence>
<proteinExistence type="predicted"/>
<keyword evidence="2" id="KW-1185">Reference proteome</keyword>
<dbReference type="InterPro" id="IPR019151">
    <property type="entry name" value="Proteasome_assmbl_chaperone_2"/>
</dbReference>
<dbReference type="SUPFAM" id="SSF159659">
    <property type="entry name" value="Cgl1923-like"/>
    <property type="match status" value="1"/>
</dbReference>